<dbReference type="OrthoDB" id="5328543at2"/>
<name>A0A2S9PYJ1_9ACTN</name>
<organism evidence="1 2">
    <name type="scientific">Streptomyces solincola</name>
    <dbReference type="NCBI Taxonomy" id="2100817"/>
    <lineage>
        <taxon>Bacteria</taxon>
        <taxon>Bacillati</taxon>
        <taxon>Actinomycetota</taxon>
        <taxon>Actinomycetes</taxon>
        <taxon>Kitasatosporales</taxon>
        <taxon>Streptomycetaceae</taxon>
        <taxon>Streptomyces</taxon>
    </lineage>
</organism>
<reference evidence="1 2" key="1">
    <citation type="submission" date="2018-03" db="EMBL/GenBank/DDBJ databases">
        <title>Novel Streptomyces sp. from soil.</title>
        <authorList>
            <person name="Tan G.Y.A."/>
            <person name="Lee Z.Y."/>
        </authorList>
    </citation>
    <scope>NUCLEOTIDE SEQUENCE [LARGE SCALE GENOMIC DNA]</scope>
    <source>
        <strain evidence="1 2">ST5x</strain>
    </source>
</reference>
<gene>
    <name evidence="1" type="ORF">C6N75_10070</name>
</gene>
<proteinExistence type="predicted"/>
<dbReference type="Proteomes" id="UP000239322">
    <property type="component" value="Unassembled WGS sequence"/>
</dbReference>
<comment type="caution">
    <text evidence="1">The sequence shown here is derived from an EMBL/GenBank/DDBJ whole genome shotgun (WGS) entry which is preliminary data.</text>
</comment>
<sequence length="169" mass="17687">MQDVRALLTPAGFEGVAATVVDNNPGMDRDTADRVVTEALKFVVTAAKFPTVDIAPSNAVDEGWHALVLHTRLYEKLCEGLGHFVHHFPERPDTGRDDPHVLTRTVATIEQAGLNVDADLWMEPNRSLVDVGTASMHTPMPGGCGPIRPGNCATHGGGGGGGGGGGSKK</sequence>
<keyword evidence="2" id="KW-1185">Reference proteome</keyword>
<protein>
    <submittedName>
        <fullName evidence="1">Uncharacterized protein</fullName>
    </submittedName>
</protein>
<accession>A0A2S9PYJ1</accession>
<dbReference type="EMBL" id="PVLV01000121">
    <property type="protein sequence ID" value="PRH79417.1"/>
    <property type="molecule type" value="Genomic_DNA"/>
</dbReference>
<dbReference type="AlphaFoldDB" id="A0A2S9PYJ1"/>
<evidence type="ECO:0000313" key="1">
    <source>
        <dbReference type="EMBL" id="PRH79417.1"/>
    </source>
</evidence>
<evidence type="ECO:0000313" key="2">
    <source>
        <dbReference type="Proteomes" id="UP000239322"/>
    </source>
</evidence>